<protein>
    <submittedName>
        <fullName evidence="1">Uncharacterized protein</fullName>
    </submittedName>
</protein>
<reference evidence="1 2" key="1">
    <citation type="submission" date="2017-03" db="EMBL/GenBank/DDBJ databases">
        <title>Paenibacillus larvae genome sequencing.</title>
        <authorList>
            <person name="Dingman D.W."/>
        </authorList>
    </citation>
    <scope>NUCLEOTIDE SEQUENCE [LARGE SCALE GENOMIC DNA]</scope>
    <source>
        <strain evidence="1 2">SAG 10367</strain>
        <plasmid evidence="2">pplp3</plasmid>
    </source>
</reference>
<name>A0A1V0V0P3_9BACL</name>
<sequence length="274" mass="32465">MDKQEYVNLLRKILDDIKHNNNQKENLKKKLYENYGVFRGETQQIINGDIPLKKEMIIRIGMELYFITKIKEINPKGAFSEKEIEKAVSTSLNEDEILQKDLSIENFEKEEFPLVFRRVIKESENKYIVFEYAYRIAELYKRDLLKYNLDITKKYKYVQNKKGILSQSIDINFNLVSEIAESILNSTYDFKPVVLNVLKKPNENFIHYNEDELTLRIDESRIDILNGFHTILAIERALDLNHNIKVKIELEINYLELEEAKIYYNKLLLKGGVN</sequence>
<geneLocation type="plasmid" evidence="2">
    <name>pplp3</name>
</geneLocation>
<dbReference type="Proteomes" id="UP000192727">
    <property type="component" value="Plasmid pPLP3"/>
</dbReference>
<keyword evidence="1" id="KW-0614">Plasmid</keyword>
<evidence type="ECO:0000313" key="1">
    <source>
        <dbReference type="EMBL" id="ARF70720.1"/>
    </source>
</evidence>
<dbReference type="EMBL" id="CP020558">
    <property type="protein sequence ID" value="ARF70720.1"/>
    <property type="molecule type" value="Genomic_DNA"/>
</dbReference>
<accession>A0A1V0V0P3</accession>
<evidence type="ECO:0000313" key="2">
    <source>
        <dbReference type="Proteomes" id="UP000192727"/>
    </source>
</evidence>
<dbReference type="AlphaFoldDB" id="A0A1V0V0P3"/>
<dbReference type="RefSeq" id="WP_083041701.1">
    <property type="nucleotide sequence ID" value="NZ_CP020558.1"/>
</dbReference>
<proteinExistence type="predicted"/>
<organism evidence="1 2">
    <name type="scientific">Paenibacillus larvae subsp. pulvifaciens</name>
    <dbReference type="NCBI Taxonomy" id="1477"/>
    <lineage>
        <taxon>Bacteria</taxon>
        <taxon>Bacillati</taxon>
        <taxon>Bacillota</taxon>
        <taxon>Bacilli</taxon>
        <taxon>Bacillales</taxon>
        <taxon>Paenibacillaceae</taxon>
        <taxon>Paenibacillus</taxon>
    </lineage>
</organism>
<gene>
    <name evidence="1" type="ORF">B7C51_24925</name>
</gene>